<dbReference type="Pfam" id="PF01966">
    <property type="entry name" value="HD"/>
    <property type="match status" value="1"/>
</dbReference>
<evidence type="ECO:0000259" key="1">
    <source>
        <dbReference type="Pfam" id="PF01966"/>
    </source>
</evidence>
<dbReference type="RefSeq" id="XP_033669029.1">
    <property type="nucleotide sequence ID" value="XM_033805924.1"/>
</dbReference>
<protein>
    <recommendedName>
        <fullName evidence="1">HD domain-containing protein</fullName>
    </recommendedName>
</protein>
<sequence length="258" mass="28410">MVNSTSPFQQPNLARFNIDFPDDDFLVAALEYTKQHTSAPTVNHCLRSAAFALLAASKVPPFASADKKLVVLACLMHDLGWQGRGVTNTLISKEKRFEVDGADLGRTWMRDNIVAGSGVSWGQREEQLLWDAIALHTTPSIGKYKEAEVAVVGLGIAADFLGHKMPGGLFTFEQQKAIVDAFPRLGFADELKHVMCGLCRDKPETTYDNFVSEFGRTYGIDGKGGGKEEYQKALESHSFLNGLFQTLKFNEEEEAKSA</sequence>
<dbReference type="Proteomes" id="UP000799537">
    <property type="component" value="Unassembled WGS sequence"/>
</dbReference>
<gene>
    <name evidence="2" type="ORF">M409DRAFT_21585</name>
</gene>
<dbReference type="PANTHER" id="PTHR35569:SF1">
    <property type="entry name" value="CYANAMIDE HYDRATASE DDI2-RELATED"/>
    <property type="match status" value="1"/>
</dbReference>
<dbReference type="Gene3D" id="1.10.3210.10">
    <property type="entry name" value="Hypothetical protein af1432"/>
    <property type="match status" value="1"/>
</dbReference>
<accession>A0A6A6CPT1</accession>
<dbReference type="OrthoDB" id="2378324at2759"/>
<feature type="domain" description="HD" evidence="1">
    <location>
        <begin position="42"/>
        <end position="143"/>
    </location>
</feature>
<dbReference type="EMBL" id="ML993591">
    <property type="protein sequence ID" value="KAF2168140.1"/>
    <property type="molecule type" value="Genomic_DNA"/>
</dbReference>
<dbReference type="AlphaFoldDB" id="A0A6A6CPT1"/>
<dbReference type="InterPro" id="IPR006674">
    <property type="entry name" value="HD_domain"/>
</dbReference>
<dbReference type="GeneID" id="54559196"/>
<reference evidence="2" key="1">
    <citation type="journal article" date="2020" name="Stud. Mycol.">
        <title>101 Dothideomycetes genomes: a test case for predicting lifestyles and emergence of pathogens.</title>
        <authorList>
            <person name="Haridas S."/>
            <person name="Albert R."/>
            <person name="Binder M."/>
            <person name="Bloem J."/>
            <person name="Labutti K."/>
            <person name="Salamov A."/>
            <person name="Andreopoulos B."/>
            <person name="Baker S."/>
            <person name="Barry K."/>
            <person name="Bills G."/>
            <person name="Bluhm B."/>
            <person name="Cannon C."/>
            <person name="Castanera R."/>
            <person name="Culley D."/>
            <person name="Daum C."/>
            <person name="Ezra D."/>
            <person name="Gonzalez J."/>
            <person name="Henrissat B."/>
            <person name="Kuo A."/>
            <person name="Liang C."/>
            <person name="Lipzen A."/>
            <person name="Lutzoni F."/>
            <person name="Magnuson J."/>
            <person name="Mondo S."/>
            <person name="Nolan M."/>
            <person name="Ohm R."/>
            <person name="Pangilinan J."/>
            <person name="Park H.-J."/>
            <person name="Ramirez L."/>
            <person name="Alfaro M."/>
            <person name="Sun H."/>
            <person name="Tritt A."/>
            <person name="Yoshinaga Y."/>
            <person name="Zwiers L.-H."/>
            <person name="Turgeon B."/>
            <person name="Goodwin S."/>
            <person name="Spatafora J."/>
            <person name="Crous P."/>
            <person name="Grigoriev I."/>
        </authorList>
    </citation>
    <scope>NUCLEOTIDE SEQUENCE</scope>
    <source>
        <strain evidence="2">ATCC 36951</strain>
    </source>
</reference>
<dbReference type="SUPFAM" id="SSF109604">
    <property type="entry name" value="HD-domain/PDEase-like"/>
    <property type="match status" value="1"/>
</dbReference>
<evidence type="ECO:0000313" key="2">
    <source>
        <dbReference type="EMBL" id="KAF2168140.1"/>
    </source>
</evidence>
<dbReference type="PANTHER" id="PTHR35569">
    <property type="entry name" value="CYANAMIDE HYDRATASE DDI2-RELATED"/>
    <property type="match status" value="1"/>
</dbReference>
<proteinExistence type="predicted"/>
<evidence type="ECO:0000313" key="3">
    <source>
        <dbReference type="Proteomes" id="UP000799537"/>
    </source>
</evidence>
<name>A0A6A6CPT1_ZASCE</name>
<organism evidence="2 3">
    <name type="scientific">Zasmidium cellare ATCC 36951</name>
    <dbReference type="NCBI Taxonomy" id="1080233"/>
    <lineage>
        <taxon>Eukaryota</taxon>
        <taxon>Fungi</taxon>
        <taxon>Dikarya</taxon>
        <taxon>Ascomycota</taxon>
        <taxon>Pezizomycotina</taxon>
        <taxon>Dothideomycetes</taxon>
        <taxon>Dothideomycetidae</taxon>
        <taxon>Mycosphaerellales</taxon>
        <taxon>Mycosphaerellaceae</taxon>
        <taxon>Zasmidium</taxon>
    </lineage>
</organism>
<keyword evidence="3" id="KW-1185">Reference proteome</keyword>